<dbReference type="GO" id="GO:0006355">
    <property type="term" value="P:regulation of DNA-templated transcription"/>
    <property type="evidence" value="ECO:0007669"/>
    <property type="project" value="InterPro"/>
</dbReference>
<dbReference type="Gene3D" id="3.30.450.20">
    <property type="entry name" value="PAS domain"/>
    <property type="match status" value="2"/>
</dbReference>
<dbReference type="AlphaFoldDB" id="A0A5C6TY99"/>
<accession>A0A5C6TY99</accession>
<dbReference type="PROSITE" id="PS50112">
    <property type="entry name" value="PAS"/>
    <property type="match status" value="1"/>
</dbReference>
<dbReference type="CDD" id="cd00130">
    <property type="entry name" value="PAS"/>
    <property type="match status" value="1"/>
</dbReference>
<dbReference type="InterPro" id="IPR000014">
    <property type="entry name" value="PAS"/>
</dbReference>
<evidence type="ECO:0000256" key="1">
    <source>
        <dbReference type="SAM" id="MobiDB-lite"/>
    </source>
</evidence>
<dbReference type="InterPro" id="IPR013767">
    <property type="entry name" value="PAS_fold"/>
</dbReference>
<feature type="region of interest" description="Disordered" evidence="1">
    <location>
        <begin position="1"/>
        <end position="21"/>
    </location>
</feature>
<dbReference type="Proteomes" id="UP000321832">
    <property type="component" value="Unassembled WGS sequence"/>
</dbReference>
<reference evidence="3 4" key="1">
    <citation type="submission" date="2019-08" db="EMBL/GenBank/DDBJ databases">
        <authorList>
            <person name="Khan S.A."/>
            <person name="Jeon C.O."/>
            <person name="Jeong S.E."/>
        </authorList>
    </citation>
    <scope>NUCLEOTIDE SEQUENCE [LARGE SCALE GENOMIC DNA]</scope>
    <source>
        <strain evidence="4">IMCC1728</strain>
    </source>
</reference>
<dbReference type="EMBL" id="VOPW01000001">
    <property type="protein sequence ID" value="TXC65603.1"/>
    <property type="molecule type" value="Genomic_DNA"/>
</dbReference>
<sequence>MGAGRPARRRAQCGAPPATLADGRQAHIARRRLDSGDGALSLRLHAPVASAPPLTGPAHSVEEAFRLVWDAPFPASLQDADFRIVDVNPAYLDFTGYTREALIGRDPIELQPDEDRPRTLAARDAYLALRGEAETGPLFERRLIDAQGRERWYRAARRRVTDAQGRTLLLVIMQDSTAEHAARERADRSARELDQWFDLSPVGMVLFDERGLVVRSNPAFEALVGSVPVTLPEADEAVRELLCWQGEGVAAELRPGAPPLERQVWLPRPGAAPLRLRAVVRCYKSSGGSPRFMAIVEDRSAEEERDLAQLQIGAMMDTAGVGRPPSRNRRAGYGSARAVRPAAPPRRCRRSAATWCCPSRSPSTNGCSARCAWASAPRCAMRCATRSWASAGCSRAWSRPRWPPASAPRRSSRWTSPSRSRRARAARNCCAR</sequence>
<feature type="region of interest" description="Disordered" evidence="1">
    <location>
        <begin position="395"/>
        <end position="427"/>
    </location>
</feature>
<proteinExistence type="predicted"/>
<name>A0A5C6TY99_9BURK</name>
<dbReference type="SMART" id="SM00091">
    <property type="entry name" value="PAS"/>
    <property type="match status" value="2"/>
</dbReference>
<keyword evidence="4" id="KW-1185">Reference proteome</keyword>
<evidence type="ECO:0000313" key="4">
    <source>
        <dbReference type="Proteomes" id="UP000321832"/>
    </source>
</evidence>
<feature type="compositionally biased region" description="Basic residues" evidence="1">
    <location>
        <begin position="1"/>
        <end position="11"/>
    </location>
</feature>
<feature type="region of interest" description="Disordered" evidence="1">
    <location>
        <begin position="318"/>
        <end position="338"/>
    </location>
</feature>
<dbReference type="Pfam" id="PF13188">
    <property type="entry name" value="PAS_8"/>
    <property type="match status" value="1"/>
</dbReference>
<evidence type="ECO:0000259" key="2">
    <source>
        <dbReference type="PROSITE" id="PS50112"/>
    </source>
</evidence>
<comment type="caution">
    <text evidence="3">The sequence shown here is derived from an EMBL/GenBank/DDBJ whole genome shotgun (WGS) entry which is preliminary data.</text>
</comment>
<feature type="compositionally biased region" description="Low complexity" evidence="1">
    <location>
        <begin position="407"/>
        <end position="418"/>
    </location>
</feature>
<evidence type="ECO:0000313" key="3">
    <source>
        <dbReference type="EMBL" id="TXC65603.1"/>
    </source>
</evidence>
<dbReference type="NCBIfam" id="TIGR00229">
    <property type="entry name" value="sensory_box"/>
    <property type="match status" value="1"/>
</dbReference>
<protein>
    <submittedName>
        <fullName evidence="3">PAS domain S-box protein</fullName>
    </submittedName>
</protein>
<dbReference type="Pfam" id="PF00989">
    <property type="entry name" value="PAS"/>
    <property type="match status" value="1"/>
</dbReference>
<dbReference type="InterPro" id="IPR035965">
    <property type="entry name" value="PAS-like_dom_sf"/>
</dbReference>
<feature type="domain" description="PAS" evidence="2">
    <location>
        <begin position="79"/>
        <end position="132"/>
    </location>
</feature>
<dbReference type="SUPFAM" id="SSF55785">
    <property type="entry name" value="PYP-like sensor domain (PAS domain)"/>
    <property type="match status" value="2"/>
</dbReference>
<gene>
    <name evidence="3" type="ORF">FSC37_04530</name>
</gene>
<organism evidence="3 4">
    <name type="scientific">Piscinibacter aquaticus</name>
    <dbReference type="NCBI Taxonomy" id="392597"/>
    <lineage>
        <taxon>Bacteria</taxon>
        <taxon>Pseudomonadati</taxon>
        <taxon>Pseudomonadota</taxon>
        <taxon>Betaproteobacteria</taxon>
        <taxon>Burkholderiales</taxon>
        <taxon>Sphaerotilaceae</taxon>
        <taxon>Piscinibacter</taxon>
    </lineage>
</organism>